<dbReference type="GeneID" id="108670508"/>
<evidence type="ECO:0000256" key="12">
    <source>
        <dbReference type="ARBA" id="ARBA00023049"/>
    </source>
</evidence>
<dbReference type="PANTHER" id="PTHR10404">
    <property type="entry name" value="N-ACETYLATED-ALPHA-LINKED ACIDIC DIPEPTIDASE"/>
    <property type="match status" value="1"/>
</dbReference>
<evidence type="ECO:0000256" key="7">
    <source>
        <dbReference type="ARBA" id="ARBA00022723"/>
    </source>
</evidence>
<dbReference type="GO" id="GO:0016020">
    <property type="term" value="C:membrane"/>
    <property type="evidence" value="ECO:0007669"/>
    <property type="project" value="UniProtKB-SubCell"/>
</dbReference>
<dbReference type="Pfam" id="PF02225">
    <property type="entry name" value="PA"/>
    <property type="match status" value="1"/>
</dbReference>
<evidence type="ECO:0000256" key="11">
    <source>
        <dbReference type="ARBA" id="ARBA00022989"/>
    </source>
</evidence>
<dbReference type="FunFam" id="3.40.630.10:FF:000009">
    <property type="entry name" value="N-acetylated-alpha-linked acidic dipeptidase 2"/>
    <property type="match status" value="1"/>
</dbReference>
<keyword evidence="6" id="KW-0812">Transmembrane</keyword>
<dbReference type="GO" id="GO:0004181">
    <property type="term" value="F:metallocarboxypeptidase activity"/>
    <property type="evidence" value="ECO:0007669"/>
    <property type="project" value="UniProtKB-EC"/>
</dbReference>
<protein>
    <recommendedName>
        <fullName evidence="16">glutamate carboxypeptidase II</fullName>
        <ecNumber evidence="16">3.4.17.21</ecNumber>
    </recommendedName>
</protein>
<evidence type="ECO:0000259" key="18">
    <source>
        <dbReference type="Pfam" id="PF04253"/>
    </source>
</evidence>
<dbReference type="KEGG" id="hazt:108670508"/>
<dbReference type="InterPro" id="IPR007365">
    <property type="entry name" value="TFR-like_dimer_dom"/>
</dbReference>
<accession>A0A8B7NIK2</accession>
<evidence type="ECO:0000256" key="16">
    <source>
        <dbReference type="ARBA" id="ARBA00066561"/>
    </source>
</evidence>
<dbReference type="RefSeq" id="XP_018013472.1">
    <property type="nucleotide sequence ID" value="XM_018157983.2"/>
</dbReference>
<evidence type="ECO:0000256" key="2">
    <source>
        <dbReference type="ARBA" id="ARBA00004606"/>
    </source>
</evidence>
<comment type="catalytic activity">
    <reaction evidence="15">
        <text>Release of an unsubstituted, C-terminal glutamyl residue, typically from Ac-Asp-Glu or folylpoly-gamma-glutamates.</text>
        <dbReference type="EC" id="3.4.17.21"/>
    </reaction>
</comment>
<evidence type="ECO:0000256" key="9">
    <source>
        <dbReference type="ARBA" id="ARBA00022833"/>
    </source>
</evidence>
<dbReference type="GO" id="GO:0046872">
    <property type="term" value="F:metal ion binding"/>
    <property type="evidence" value="ECO:0007669"/>
    <property type="project" value="UniProtKB-KW"/>
</dbReference>
<dbReference type="PANTHER" id="PTHR10404:SF77">
    <property type="entry name" value="GLUTAMATE CARBOXYPEPTIDASE 2 HOMOLOG"/>
    <property type="match status" value="1"/>
</dbReference>
<feature type="domain" description="Peptidase M28" evidence="19">
    <location>
        <begin position="252"/>
        <end position="456"/>
    </location>
</feature>
<dbReference type="Gene3D" id="1.20.930.40">
    <property type="entry name" value="Transferrin receptor-like, dimerisation domain"/>
    <property type="match status" value="1"/>
</dbReference>
<dbReference type="AlphaFoldDB" id="A0A8B7NIK2"/>
<evidence type="ECO:0000256" key="8">
    <source>
        <dbReference type="ARBA" id="ARBA00022801"/>
    </source>
</evidence>
<feature type="domain" description="PA" evidence="17">
    <location>
        <begin position="72"/>
        <end position="158"/>
    </location>
</feature>
<keyword evidence="14" id="KW-0325">Glycoprotein</keyword>
<dbReference type="Pfam" id="PF04253">
    <property type="entry name" value="TFR_dimer"/>
    <property type="match status" value="1"/>
</dbReference>
<comment type="similarity">
    <text evidence="3">Belongs to the peptidase M28 family. M28B subfamily.</text>
</comment>
<reference evidence="21" key="1">
    <citation type="submission" date="2025-08" db="UniProtKB">
        <authorList>
            <consortium name="RefSeq"/>
        </authorList>
    </citation>
    <scope>IDENTIFICATION</scope>
    <source>
        <tissue evidence="21">Whole organism</tissue>
    </source>
</reference>
<evidence type="ECO:0000256" key="15">
    <source>
        <dbReference type="ARBA" id="ARBA00052003"/>
    </source>
</evidence>
<evidence type="ECO:0000256" key="5">
    <source>
        <dbReference type="ARBA" id="ARBA00022670"/>
    </source>
</evidence>
<dbReference type="SUPFAM" id="SSF53187">
    <property type="entry name" value="Zn-dependent exopeptidases"/>
    <property type="match status" value="1"/>
</dbReference>
<dbReference type="SUPFAM" id="SSF47672">
    <property type="entry name" value="Transferrin receptor-like dimerisation domain"/>
    <property type="match status" value="1"/>
</dbReference>
<keyword evidence="13" id="KW-0472">Membrane</keyword>
<proteinExistence type="inferred from homology"/>
<dbReference type="InterPro" id="IPR046450">
    <property type="entry name" value="PA_dom_sf"/>
</dbReference>
<keyword evidence="9" id="KW-0862">Zinc</keyword>
<organism evidence="20 21">
    <name type="scientific">Hyalella azteca</name>
    <name type="common">Amphipod</name>
    <dbReference type="NCBI Taxonomy" id="294128"/>
    <lineage>
        <taxon>Eukaryota</taxon>
        <taxon>Metazoa</taxon>
        <taxon>Ecdysozoa</taxon>
        <taxon>Arthropoda</taxon>
        <taxon>Crustacea</taxon>
        <taxon>Multicrustacea</taxon>
        <taxon>Malacostraca</taxon>
        <taxon>Eumalacostraca</taxon>
        <taxon>Peracarida</taxon>
        <taxon>Amphipoda</taxon>
        <taxon>Senticaudata</taxon>
        <taxon>Talitrida</taxon>
        <taxon>Talitroidea</taxon>
        <taxon>Hyalellidae</taxon>
        <taxon>Hyalella</taxon>
    </lineage>
</organism>
<evidence type="ECO:0000256" key="4">
    <source>
        <dbReference type="ARBA" id="ARBA00022645"/>
    </source>
</evidence>
<dbReference type="OMA" id="NVVIASW"/>
<evidence type="ECO:0000259" key="17">
    <source>
        <dbReference type="Pfam" id="PF02225"/>
    </source>
</evidence>
<evidence type="ECO:0000256" key="1">
    <source>
        <dbReference type="ARBA" id="ARBA00001947"/>
    </source>
</evidence>
<dbReference type="Gene3D" id="3.50.30.30">
    <property type="match status" value="1"/>
</dbReference>
<evidence type="ECO:0000313" key="20">
    <source>
        <dbReference type="Proteomes" id="UP000694843"/>
    </source>
</evidence>
<keyword evidence="8" id="KW-0378">Hydrolase</keyword>
<evidence type="ECO:0000256" key="14">
    <source>
        <dbReference type="ARBA" id="ARBA00023180"/>
    </source>
</evidence>
<comment type="subcellular location">
    <subcellularLocation>
        <location evidence="2">Membrane</location>
        <topology evidence="2">Single-pass type II membrane protein</topology>
    </subcellularLocation>
</comment>
<dbReference type="InterPro" id="IPR003137">
    <property type="entry name" value="PA_domain"/>
</dbReference>
<dbReference type="CDD" id="cd02121">
    <property type="entry name" value="PA_GCPII_like"/>
    <property type="match status" value="1"/>
</dbReference>
<dbReference type="EC" id="3.4.17.21" evidence="16"/>
<evidence type="ECO:0000313" key="21">
    <source>
        <dbReference type="RefSeq" id="XP_018013472.1"/>
    </source>
</evidence>
<dbReference type="InterPro" id="IPR036757">
    <property type="entry name" value="TFR-like_dimer_dom_sf"/>
</dbReference>
<keyword evidence="7" id="KW-0479">Metal-binding</keyword>
<keyword evidence="12" id="KW-0482">Metalloprotease</keyword>
<evidence type="ECO:0000256" key="10">
    <source>
        <dbReference type="ARBA" id="ARBA00022968"/>
    </source>
</evidence>
<dbReference type="Gene3D" id="3.40.630.10">
    <property type="entry name" value="Zn peptidases"/>
    <property type="match status" value="1"/>
</dbReference>
<evidence type="ECO:0000256" key="3">
    <source>
        <dbReference type="ARBA" id="ARBA00005634"/>
    </source>
</evidence>
<sequence length="647" mass="71387">MFREYGLDDVNMASYSVLLSYPDGPNMVRLVDAESGLVLAESSPKQPPLYAPEESRDDVPYSFNAYAAPGNVSGRVVYANYGRQEDFNYLVANGIDIAGKIVIARYGMIFRANIVNYAEALGAAGVLLYTDPADFALDGQDAVYPSTVMMPPSGTQQGTVKLTDGDPLTPFYPSIESAFHIPEEEAAIPKIPVQPLSYEDAYFVLNSLGGPEVPVAWRGALNITYRVGPTQLARYVNMEVHTHNVPAVIHDVIAVIRGAEEPDRYVILGNHRDAWIFGAIDPSSGTAVMVELSRVLMRMRNETGWRPRRSVVFCSWAAEEYGLVGSVEYTEQFRTQLHSRAVAYLNMDLALLGNYSLKASAAPLLYEVVWEAAKLVANPDATEAAAGRTTVYDTWLARKPDPVYSTRPQVELLGSGSDYKGFLYNLGIPSLDICYNHDESVPGWYPLYHSLYETFAVVDELYDQGFLFQAALARVWGLVAVSLSDPQLLPLSLQEYALFISDVQQQILQDFGQLMTDNNRTFDHFLDAGRSFSARVDQFTQELLFVDLDDDLAVRRVNDQQMLVERSFLDPQGLPGRADFNHVVLAPSASDAYSGTAITGLTDALHAIADAGPDDDIAALWRTLDEHLAAVTSIIYSSAMSLTLQLW</sequence>
<evidence type="ECO:0000256" key="6">
    <source>
        <dbReference type="ARBA" id="ARBA00022692"/>
    </source>
</evidence>
<keyword evidence="20" id="KW-1185">Reference proteome</keyword>
<gene>
    <name evidence="21" type="primary">LOC108670508</name>
</gene>
<name>A0A8B7NIK2_HYAAZ</name>
<dbReference type="InterPro" id="IPR039373">
    <property type="entry name" value="Peptidase_M28B"/>
</dbReference>
<evidence type="ECO:0000256" key="13">
    <source>
        <dbReference type="ARBA" id="ARBA00023136"/>
    </source>
</evidence>
<dbReference type="FunFam" id="3.50.30.30:FF:000045">
    <property type="entry name" value="Predicted protein"/>
    <property type="match status" value="1"/>
</dbReference>
<feature type="domain" description="Transferrin receptor-like dimerisation" evidence="18">
    <location>
        <begin position="521"/>
        <end position="642"/>
    </location>
</feature>
<keyword evidence="5" id="KW-0645">Protease</keyword>
<dbReference type="CDD" id="cd08022">
    <property type="entry name" value="M28_PSMA_like"/>
    <property type="match status" value="1"/>
</dbReference>
<comment type="cofactor">
    <cofactor evidence="1">
        <name>Zn(2+)</name>
        <dbReference type="ChEBI" id="CHEBI:29105"/>
    </cofactor>
</comment>
<evidence type="ECO:0000259" key="19">
    <source>
        <dbReference type="Pfam" id="PF04389"/>
    </source>
</evidence>
<dbReference type="Proteomes" id="UP000694843">
    <property type="component" value="Unplaced"/>
</dbReference>
<dbReference type="GO" id="GO:0006508">
    <property type="term" value="P:proteolysis"/>
    <property type="evidence" value="ECO:0007669"/>
    <property type="project" value="UniProtKB-KW"/>
</dbReference>
<dbReference type="OrthoDB" id="5841748at2759"/>
<dbReference type="InterPro" id="IPR007484">
    <property type="entry name" value="Peptidase_M28"/>
</dbReference>
<keyword evidence="4" id="KW-0121">Carboxypeptidase</keyword>
<keyword evidence="11" id="KW-1133">Transmembrane helix</keyword>
<dbReference type="Pfam" id="PF04389">
    <property type="entry name" value="Peptidase_M28"/>
    <property type="match status" value="1"/>
</dbReference>
<dbReference type="SUPFAM" id="SSF52025">
    <property type="entry name" value="PA domain"/>
    <property type="match status" value="1"/>
</dbReference>
<keyword evidence="10" id="KW-0735">Signal-anchor</keyword>